<evidence type="ECO:0000313" key="2">
    <source>
        <dbReference type="EMBL" id="KAK0471795.1"/>
    </source>
</evidence>
<keyword evidence="1" id="KW-0812">Transmembrane</keyword>
<dbReference type="EMBL" id="JAUEPR010000047">
    <property type="protein sequence ID" value="KAK0471795.1"/>
    <property type="molecule type" value="Genomic_DNA"/>
</dbReference>
<feature type="transmembrane region" description="Helical" evidence="1">
    <location>
        <begin position="39"/>
        <end position="58"/>
    </location>
</feature>
<proteinExistence type="predicted"/>
<gene>
    <name evidence="2" type="ORF">IW261DRAFT_1571680</name>
</gene>
<dbReference type="Proteomes" id="UP001175227">
    <property type="component" value="Unassembled WGS sequence"/>
</dbReference>
<keyword evidence="1" id="KW-1133">Transmembrane helix</keyword>
<accession>A0AA39UAP9</accession>
<feature type="transmembrane region" description="Helical" evidence="1">
    <location>
        <begin position="6"/>
        <end position="27"/>
    </location>
</feature>
<dbReference type="AlphaFoldDB" id="A0AA39UAP9"/>
<comment type="caution">
    <text evidence="2">The sequence shown here is derived from an EMBL/GenBank/DDBJ whole genome shotgun (WGS) entry which is preliminary data.</text>
</comment>
<sequence>MDSLQSAAVTLLTAFVAAPIFCVYLYRHGLIPGFLHPETDFWILLVGVCLIISFSPLVDCVGDLLSMGHSVHSLNPSWVESVRKISADLSELHTDNDLDAVSHAKLRQAFSRRAEISHLMAYAEKGIYTSNNLSAIDDQVAKLPLTEAAFRKSLERTLVSLHVSFMSIDQCVIEAGLLPESDAVPSSLPSYLPELRMRLEETATTHRATRNLSIALSDLCILSMREKKSLEMQMTTHLLVFTWMGINSANAEAVLYAISFMENLLHEVCTGWKAAILVRKQVHQFLLILEQSMHRIVGDEDWTTDGSAGFHGMLAKGITGVEDLGLHFSNFPATNGNSQGQMVWYTSELPEDIALPPVINPALPVGAVYIHRNTLSADAQIWCFDQNSVWKIIPSNNSSRFSHPNPDNSDQFFRLMKEGRPSWVIAATLQKYQTKAEKKRAARIIVNNQDE</sequence>
<keyword evidence="1" id="KW-0472">Membrane</keyword>
<keyword evidence="3" id="KW-1185">Reference proteome</keyword>
<evidence type="ECO:0000313" key="3">
    <source>
        <dbReference type="Proteomes" id="UP001175227"/>
    </source>
</evidence>
<organism evidence="2 3">
    <name type="scientific">Armillaria novae-zelandiae</name>
    <dbReference type="NCBI Taxonomy" id="153914"/>
    <lineage>
        <taxon>Eukaryota</taxon>
        <taxon>Fungi</taxon>
        <taxon>Dikarya</taxon>
        <taxon>Basidiomycota</taxon>
        <taxon>Agaricomycotina</taxon>
        <taxon>Agaricomycetes</taxon>
        <taxon>Agaricomycetidae</taxon>
        <taxon>Agaricales</taxon>
        <taxon>Marasmiineae</taxon>
        <taxon>Physalacriaceae</taxon>
        <taxon>Armillaria</taxon>
    </lineage>
</organism>
<reference evidence="2" key="1">
    <citation type="submission" date="2023-06" db="EMBL/GenBank/DDBJ databases">
        <authorList>
            <consortium name="Lawrence Berkeley National Laboratory"/>
            <person name="Ahrendt S."/>
            <person name="Sahu N."/>
            <person name="Indic B."/>
            <person name="Wong-Bajracharya J."/>
            <person name="Merenyi Z."/>
            <person name="Ke H.-M."/>
            <person name="Monk M."/>
            <person name="Kocsube S."/>
            <person name="Drula E."/>
            <person name="Lipzen A."/>
            <person name="Balint B."/>
            <person name="Henrissat B."/>
            <person name="Andreopoulos B."/>
            <person name="Martin F.M."/>
            <person name="Harder C.B."/>
            <person name="Rigling D."/>
            <person name="Ford K.L."/>
            <person name="Foster G.D."/>
            <person name="Pangilinan J."/>
            <person name="Papanicolaou A."/>
            <person name="Barry K."/>
            <person name="LaButti K."/>
            <person name="Viragh M."/>
            <person name="Koriabine M."/>
            <person name="Yan M."/>
            <person name="Riley R."/>
            <person name="Champramary S."/>
            <person name="Plett K.L."/>
            <person name="Tsai I.J."/>
            <person name="Slot J."/>
            <person name="Sipos G."/>
            <person name="Plett J."/>
            <person name="Nagy L.G."/>
            <person name="Grigoriev I.V."/>
        </authorList>
    </citation>
    <scope>NUCLEOTIDE SEQUENCE</scope>
    <source>
        <strain evidence="2">ICMP 16352</strain>
    </source>
</reference>
<evidence type="ECO:0000256" key="1">
    <source>
        <dbReference type="SAM" id="Phobius"/>
    </source>
</evidence>
<protein>
    <submittedName>
        <fullName evidence="2">Uncharacterized protein</fullName>
    </submittedName>
</protein>
<name>A0AA39UAP9_9AGAR</name>